<feature type="transmembrane region" description="Helical" evidence="2">
    <location>
        <begin position="12"/>
        <end position="32"/>
    </location>
</feature>
<accession>A0ABS8JG47</accession>
<evidence type="ECO:0000256" key="2">
    <source>
        <dbReference type="SAM" id="Phobius"/>
    </source>
</evidence>
<name>A0ABS8JG47_9GAMM</name>
<reference evidence="4" key="1">
    <citation type="submission" date="2021-10" db="EMBL/GenBank/DDBJ databases">
        <authorList>
            <person name="Lyu M."/>
            <person name="Wang X."/>
            <person name="Meng X."/>
            <person name="Xu K."/>
        </authorList>
    </citation>
    <scope>NUCLEOTIDE SEQUENCE</scope>
    <source>
        <strain evidence="4">A6</strain>
    </source>
</reference>
<organism evidence="4 5">
    <name type="scientific">Noviluteimonas lactosilytica</name>
    <dbReference type="NCBI Taxonomy" id="2888523"/>
    <lineage>
        <taxon>Bacteria</taxon>
        <taxon>Pseudomonadati</taxon>
        <taxon>Pseudomonadota</taxon>
        <taxon>Gammaproteobacteria</taxon>
        <taxon>Lysobacterales</taxon>
        <taxon>Lysobacteraceae</taxon>
        <taxon>Noviluteimonas</taxon>
    </lineage>
</organism>
<dbReference type="PROSITE" id="PS51257">
    <property type="entry name" value="PROKAR_LIPOPROTEIN"/>
    <property type="match status" value="1"/>
</dbReference>
<comment type="caution">
    <text evidence="4">The sequence shown here is derived from an EMBL/GenBank/DDBJ whole genome shotgun (WGS) entry which is preliminary data.</text>
</comment>
<dbReference type="Pfam" id="PF13511">
    <property type="entry name" value="DUF4124"/>
    <property type="match status" value="1"/>
</dbReference>
<gene>
    <name evidence="4" type="ORF">LK996_05785</name>
</gene>
<evidence type="ECO:0000313" key="4">
    <source>
        <dbReference type="EMBL" id="MCC8362583.1"/>
    </source>
</evidence>
<dbReference type="RefSeq" id="WP_230526170.1">
    <property type="nucleotide sequence ID" value="NZ_JAJGAK010000001.1"/>
</dbReference>
<keyword evidence="2" id="KW-1133">Transmembrane helix</keyword>
<keyword evidence="2" id="KW-0472">Membrane</keyword>
<dbReference type="InterPro" id="IPR025392">
    <property type="entry name" value="DUF4124"/>
</dbReference>
<keyword evidence="2" id="KW-0812">Transmembrane</keyword>
<evidence type="ECO:0000313" key="5">
    <source>
        <dbReference type="Proteomes" id="UP001165293"/>
    </source>
</evidence>
<dbReference type="EMBL" id="JAJGAK010000001">
    <property type="protein sequence ID" value="MCC8362583.1"/>
    <property type="molecule type" value="Genomic_DNA"/>
</dbReference>
<evidence type="ECO:0000256" key="1">
    <source>
        <dbReference type="SAM" id="MobiDB-lite"/>
    </source>
</evidence>
<keyword evidence="5" id="KW-1185">Reference proteome</keyword>
<dbReference type="Proteomes" id="UP001165293">
    <property type="component" value="Unassembled WGS sequence"/>
</dbReference>
<proteinExistence type="predicted"/>
<evidence type="ECO:0000259" key="3">
    <source>
        <dbReference type="Pfam" id="PF13511"/>
    </source>
</evidence>
<sequence length="163" mass="17052">MPGWKIDVPPRLVPGTLVLGCIVLVACLPAFAQAVYTWKDAKGVTHYSDTPPPKGTQTKEFRPDPVPVTPVPVANAAPKVAPAAPSTNAAVAAAIDPAAVAAREKQRAESCKQAQANLKILKDSYGVAVDNDGDGKNDAVLDAAQRQKETENMQLAVQANCSN</sequence>
<protein>
    <submittedName>
        <fullName evidence="4">DUF4124 domain-containing protein</fullName>
    </submittedName>
</protein>
<feature type="domain" description="DUF4124" evidence="3">
    <location>
        <begin position="24"/>
        <end position="76"/>
    </location>
</feature>
<feature type="region of interest" description="Disordered" evidence="1">
    <location>
        <begin position="47"/>
        <end position="69"/>
    </location>
</feature>